<name>A0A7S3N9K4_9SPIT</name>
<feature type="compositionally biased region" description="Polar residues" evidence="1">
    <location>
        <begin position="112"/>
        <end position="123"/>
    </location>
</feature>
<accession>A0A7S3N9K4</accession>
<dbReference type="AlphaFoldDB" id="A0A7S3N9K4"/>
<organism evidence="2">
    <name type="scientific">Euplotes harpa</name>
    <dbReference type="NCBI Taxonomy" id="151035"/>
    <lineage>
        <taxon>Eukaryota</taxon>
        <taxon>Sar</taxon>
        <taxon>Alveolata</taxon>
        <taxon>Ciliophora</taxon>
        <taxon>Intramacronucleata</taxon>
        <taxon>Spirotrichea</taxon>
        <taxon>Hypotrichia</taxon>
        <taxon>Euplotida</taxon>
        <taxon>Euplotidae</taxon>
        <taxon>Euplotes</taxon>
    </lineage>
</organism>
<protein>
    <submittedName>
        <fullName evidence="2">Uncharacterized protein</fullName>
    </submittedName>
</protein>
<reference evidence="2" key="1">
    <citation type="submission" date="2021-01" db="EMBL/GenBank/DDBJ databases">
        <authorList>
            <person name="Corre E."/>
            <person name="Pelletier E."/>
            <person name="Niang G."/>
            <person name="Scheremetjew M."/>
            <person name="Finn R."/>
            <person name="Kale V."/>
            <person name="Holt S."/>
            <person name="Cochrane G."/>
            <person name="Meng A."/>
            <person name="Brown T."/>
            <person name="Cohen L."/>
        </authorList>
    </citation>
    <scope>NUCLEOTIDE SEQUENCE</scope>
    <source>
        <strain evidence="2">FSP1.4</strain>
    </source>
</reference>
<feature type="region of interest" description="Disordered" evidence="1">
    <location>
        <begin position="71"/>
        <end position="152"/>
    </location>
</feature>
<evidence type="ECO:0000313" key="2">
    <source>
        <dbReference type="EMBL" id="CAE0348925.1"/>
    </source>
</evidence>
<gene>
    <name evidence="2" type="ORF">EHAR0213_LOCUS7837</name>
</gene>
<proteinExistence type="predicted"/>
<dbReference type="EMBL" id="HBII01018486">
    <property type="protein sequence ID" value="CAE0348925.1"/>
    <property type="molecule type" value="Transcribed_RNA"/>
</dbReference>
<sequence length="152" mass="17232">MAKAKMITKEDKANLKYLVFLNDANLFSIFNNDFSTIEEVFDEIKHFSKNITKEVVDEELKNTEMLNFISNESKTSTQVDDEAKEEQDQMAIQSSPIGTFLQKRKKNKKPDTSANFSLDGESQSTKEADNAVVNQCGPGESPKFIPVRRSKK</sequence>
<evidence type="ECO:0000256" key="1">
    <source>
        <dbReference type="SAM" id="MobiDB-lite"/>
    </source>
</evidence>